<keyword evidence="2" id="KW-1185">Reference proteome</keyword>
<organism evidence="1 2">
    <name type="scientific">Psylliodes chrysocephalus</name>
    <dbReference type="NCBI Taxonomy" id="3402493"/>
    <lineage>
        <taxon>Eukaryota</taxon>
        <taxon>Metazoa</taxon>
        <taxon>Ecdysozoa</taxon>
        <taxon>Arthropoda</taxon>
        <taxon>Hexapoda</taxon>
        <taxon>Insecta</taxon>
        <taxon>Pterygota</taxon>
        <taxon>Neoptera</taxon>
        <taxon>Endopterygota</taxon>
        <taxon>Coleoptera</taxon>
        <taxon>Polyphaga</taxon>
        <taxon>Cucujiformia</taxon>
        <taxon>Chrysomeloidea</taxon>
        <taxon>Chrysomelidae</taxon>
        <taxon>Galerucinae</taxon>
        <taxon>Alticini</taxon>
        <taxon>Psylliodes</taxon>
    </lineage>
</organism>
<dbReference type="EMBL" id="OV651833">
    <property type="protein sequence ID" value="CAH1107355.1"/>
    <property type="molecule type" value="Genomic_DNA"/>
</dbReference>
<dbReference type="Proteomes" id="UP001153636">
    <property type="component" value="Chromosome 21"/>
</dbReference>
<name>A0A9P0CW87_9CUCU</name>
<dbReference type="OrthoDB" id="6743723at2759"/>
<dbReference type="AlphaFoldDB" id="A0A9P0CW87"/>
<reference evidence="1" key="1">
    <citation type="submission" date="2022-01" db="EMBL/GenBank/DDBJ databases">
        <authorList>
            <person name="King R."/>
        </authorList>
    </citation>
    <scope>NUCLEOTIDE SEQUENCE</scope>
</reference>
<evidence type="ECO:0000313" key="2">
    <source>
        <dbReference type="Proteomes" id="UP001153636"/>
    </source>
</evidence>
<protein>
    <submittedName>
        <fullName evidence="1">Uncharacterized protein</fullName>
    </submittedName>
</protein>
<proteinExistence type="predicted"/>
<gene>
    <name evidence="1" type="ORF">PSYICH_LOCUS8154</name>
</gene>
<sequence>MAKIIDKLTVYYGLAIRRYSDSVKNMKNAICATFFHYSSTDENPQHKKCPSGADSWCEWQKAAAVNALDSFKHRYSTLPKDVLDIIKPIYEDLSKDSLLERCVEGFTQNNNESLNQLIWKISPKST</sequence>
<accession>A0A9P0CW87</accession>
<evidence type="ECO:0000313" key="1">
    <source>
        <dbReference type="EMBL" id="CAH1107355.1"/>
    </source>
</evidence>